<dbReference type="EMBL" id="GL732523">
    <property type="protein sequence ID" value="EFX89975.1"/>
    <property type="molecule type" value="Genomic_DNA"/>
</dbReference>
<evidence type="ECO:0000313" key="2">
    <source>
        <dbReference type="EMBL" id="EFX89975.1"/>
    </source>
</evidence>
<dbReference type="HOGENOM" id="CLU_2760352_0_0_1"/>
<feature type="signal peptide" evidence="1">
    <location>
        <begin position="1"/>
        <end position="23"/>
    </location>
</feature>
<gene>
    <name evidence="2" type="ORF">DAPPUDRAFT_309663</name>
</gene>
<organism evidence="2 3">
    <name type="scientific">Daphnia pulex</name>
    <name type="common">Water flea</name>
    <dbReference type="NCBI Taxonomy" id="6669"/>
    <lineage>
        <taxon>Eukaryota</taxon>
        <taxon>Metazoa</taxon>
        <taxon>Ecdysozoa</taxon>
        <taxon>Arthropoda</taxon>
        <taxon>Crustacea</taxon>
        <taxon>Branchiopoda</taxon>
        <taxon>Diplostraca</taxon>
        <taxon>Cladocera</taxon>
        <taxon>Anomopoda</taxon>
        <taxon>Daphniidae</taxon>
        <taxon>Daphnia</taxon>
    </lineage>
</organism>
<proteinExistence type="predicted"/>
<dbReference type="AlphaFoldDB" id="E9FS59"/>
<dbReference type="Proteomes" id="UP000000305">
    <property type="component" value="Unassembled WGS sequence"/>
</dbReference>
<keyword evidence="3" id="KW-1185">Reference proteome</keyword>
<dbReference type="KEGG" id="dpx:DAPPUDRAFT_309663"/>
<evidence type="ECO:0000256" key="1">
    <source>
        <dbReference type="SAM" id="SignalP"/>
    </source>
</evidence>
<evidence type="ECO:0000313" key="3">
    <source>
        <dbReference type="Proteomes" id="UP000000305"/>
    </source>
</evidence>
<sequence>MSLSIIQAGLVLFAVMEIGSAGGDYFNSLSDFRGTLEFNSALNFPIHREPQKRRPVLLFTYLWQCRERKW</sequence>
<protein>
    <submittedName>
        <fullName evidence="2">Uncharacterized protein</fullName>
    </submittedName>
</protein>
<feature type="chain" id="PRO_5003236729" evidence="1">
    <location>
        <begin position="24"/>
        <end position="70"/>
    </location>
</feature>
<dbReference type="InParanoid" id="E9FS59"/>
<name>E9FS59_DAPPU</name>
<keyword evidence="1" id="KW-0732">Signal</keyword>
<reference evidence="2 3" key="1">
    <citation type="journal article" date="2011" name="Science">
        <title>The ecoresponsive genome of Daphnia pulex.</title>
        <authorList>
            <person name="Colbourne J.K."/>
            <person name="Pfrender M.E."/>
            <person name="Gilbert D."/>
            <person name="Thomas W.K."/>
            <person name="Tucker A."/>
            <person name="Oakley T.H."/>
            <person name="Tokishita S."/>
            <person name="Aerts A."/>
            <person name="Arnold G.J."/>
            <person name="Basu M.K."/>
            <person name="Bauer D.J."/>
            <person name="Caceres C.E."/>
            <person name="Carmel L."/>
            <person name="Casola C."/>
            <person name="Choi J.H."/>
            <person name="Detter J.C."/>
            <person name="Dong Q."/>
            <person name="Dusheyko S."/>
            <person name="Eads B.D."/>
            <person name="Frohlich T."/>
            <person name="Geiler-Samerotte K.A."/>
            <person name="Gerlach D."/>
            <person name="Hatcher P."/>
            <person name="Jogdeo S."/>
            <person name="Krijgsveld J."/>
            <person name="Kriventseva E.V."/>
            <person name="Kultz D."/>
            <person name="Laforsch C."/>
            <person name="Lindquist E."/>
            <person name="Lopez J."/>
            <person name="Manak J.R."/>
            <person name="Muller J."/>
            <person name="Pangilinan J."/>
            <person name="Patwardhan R.P."/>
            <person name="Pitluck S."/>
            <person name="Pritham E.J."/>
            <person name="Rechtsteiner A."/>
            <person name="Rho M."/>
            <person name="Rogozin I.B."/>
            <person name="Sakarya O."/>
            <person name="Salamov A."/>
            <person name="Schaack S."/>
            <person name="Shapiro H."/>
            <person name="Shiga Y."/>
            <person name="Skalitzky C."/>
            <person name="Smith Z."/>
            <person name="Souvorov A."/>
            <person name="Sung W."/>
            <person name="Tang Z."/>
            <person name="Tsuchiya D."/>
            <person name="Tu H."/>
            <person name="Vos H."/>
            <person name="Wang M."/>
            <person name="Wolf Y.I."/>
            <person name="Yamagata H."/>
            <person name="Yamada T."/>
            <person name="Ye Y."/>
            <person name="Shaw J.R."/>
            <person name="Andrews J."/>
            <person name="Crease T.J."/>
            <person name="Tang H."/>
            <person name="Lucas S.M."/>
            <person name="Robertson H.M."/>
            <person name="Bork P."/>
            <person name="Koonin E.V."/>
            <person name="Zdobnov E.M."/>
            <person name="Grigoriev I.V."/>
            <person name="Lynch M."/>
            <person name="Boore J.L."/>
        </authorList>
    </citation>
    <scope>NUCLEOTIDE SEQUENCE [LARGE SCALE GENOMIC DNA]</scope>
</reference>
<accession>E9FS59</accession>